<sequence>MGVTSSPRICLLCDAIPGPLMVPRSDQGCVPLPGPSTDSQTLPGAPEHTWSPCYFQKEKGPEPLLLMSPARPPAATAEGPSGEGTAGYPAPGPLPPHPTEIEGPRRPCSCAKASRLPRPWCPALADPPAADLCWPAPGGTAAQPQPGSQALLSHHPPRGSHAVCHCPVPCAPAAPALLPLWGCFLRAAPPAFLGIQAGSPRLGAEFTVVLRYLPSPAGDPRPWPLRP</sequence>
<dbReference type="AlphaFoldDB" id="A0A9V1FVV7"/>
<proteinExistence type="predicted"/>
<dbReference type="Proteomes" id="UP001165780">
    <property type="component" value="Unplaced"/>
</dbReference>
<keyword evidence="2" id="KW-1185">Reference proteome</keyword>
<evidence type="ECO:0000313" key="2">
    <source>
        <dbReference type="Proteomes" id="UP001165780"/>
    </source>
</evidence>
<name>A0A9V1FVV7_PANPR</name>
<dbReference type="RefSeq" id="XP_019309373.2">
    <property type="nucleotide sequence ID" value="XM_019453828.2"/>
</dbReference>
<reference evidence="3" key="1">
    <citation type="submission" date="2025-08" db="UniProtKB">
        <authorList>
            <consortium name="RefSeq"/>
        </authorList>
    </citation>
    <scope>IDENTIFICATION</scope>
    <source>
        <tissue evidence="3">Whole blood</tissue>
    </source>
</reference>
<dbReference type="CTD" id="345222"/>
<evidence type="ECO:0000256" key="1">
    <source>
        <dbReference type="SAM" id="MobiDB-lite"/>
    </source>
</evidence>
<evidence type="ECO:0000313" key="3">
    <source>
        <dbReference type="RefSeq" id="XP_019309373.2"/>
    </source>
</evidence>
<gene>
    <name evidence="3" type="primary">MSANTD1</name>
</gene>
<dbReference type="GeneID" id="109269745"/>
<feature type="region of interest" description="Disordered" evidence="1">
    <location>
        <begin position="68"/>
        <end position="105"/>
    </location>
</feature>
<organism evidence="2 3">
    <name type="scientific">Panthera pardus</name>
    <name type="common">Leopard</name>
    <name type="synonym">Felis pardus</name>
    <dbReference type="NCBI Taxonomy" id="9691"/>
    <lineage>
        <taxon>Eukaryota</taxon>
        <taxon>Metazoa</taxon>
        <taxon>Chordata</taxon>
        <taxon>Craniata</taxon>
        <taxon>Vertebrata</taxon>
        <taxon>Euteleostomi</taxon>
        <taxon>Mammalia</taxon>
        <taxon>Eutheria</taxon>
        <taxon>Laurasiatheria</taxon>
        <taxon>Carnivora</taxon>
        <taxon>Feliformia</taxon>
        <taxon>Felidae</taxon>
        <taxon>Pantherinae</taxon>
        <taxon>Panthera</taxon>
    </lineage>
</organism>
<protein>
    <submittedName>
        <fullName evidence="3">Myb/SANT-like DNA-binding domain-containing protein 1 isoform X2</fullName>
    </submittedName>
</protein>
<accession>A0A9V1FVV7</accession>